<organism evidence="1 2">
    <name type="scientific">Streptococcus canis</name>
    <dbReference type="NCBI Taxonomy" id="1329"/>
    <lineage>
        <taxon>Bacteria</taxon>
        <taxon>Bacillati</taxon>
        <taxon>Bacillota</taxon>
        <taxon>Bacilli</taxon>
        <taxon>Lactobacillales</taxon>
        <taxon>Streptococcaceae</taxon>
        <taxon>Streptococcus</taxon>
    </lineage>
</organism>
<keyword evidence="2" id="KW-1185">Reference proteome</keyword>
<evidence type="ECO:0000313" key="1">
    <source>
        <dbReference type="EMBL" id="VDC43067.1"/>
    </source>
</evidence>
<dbReference type="EMBL" id="UXEP01000023">
    <property type="protein sequence ID" value="VDC43067.1"/>
    <property type="molecule type" value="Genomic_DNA"/>
</dbReference>
<proteinExistence type="predicted"/>
<protein>
    <submittedName>
        <fullName evidence="1">Uncharacterized protein</fullName>
    </submittedName>
</protein>
<gene>
    <name evidence="1" type="ORF">FMV2238Y02_15490</name>
</gene>
<dbReference type="Proteomes" id="UP000280759">
    <property type="component" value="Unassembled WGS sequence"/>
</dbReference>
<accession>A0A3P5Y8E2</accession>
<reference evidence="1 2" key="1">
    <citation type="submission" date="2018-10" db="EMBL/GenBank/DDBJ databases">
        <authorList>
            <consortium name="Molecular Microbiology and Infection Unit (UMMI)"/>
            <person name="Machado M."/>
        </authorList>
    </citation>
    <scope>NUCLEOTIDE SEQUENCE [LARGE SCALE GENOMIC DNA]</scope>
    <source>
        <strain evidence="1">FMV2238.02</strain>
    </source>
</reference>
<evidence type="ECO:0000313" key="2">
    <source>
        <dbReference type="Proteomes" id="UP000280759"/>
    </source>
</evidence>
<dbReference type="AlphaFoldDB" id="A0A3P5Y8E2"/>
<sequence>MYKILAIDDDEYSLSNQLVSTSFYGDEEHLVRAIS</sequence>
<name>A0A3P5Y8E2_STRCB</name>